<name>A0A7L4ZVF2_9BACT</name>
<evidence type="ECO:0000313" key="2">
    <source>
        <dbReference type="Proteomes" id="UP000326380"/>
    </source>
</evidence>
<comment type="caution">
    <text evidence="1">The sequence shown here is derived from an EMBL/GenBank/DDBJ whole genome shotgun (WGS) entry which is preliminary data.</text>
</comment>
<dbReference type="RefSeq" id="WP_151079927.1">
    <property type="nucleotide sequence ID" value="NZ_CP047647.1"/>
</dbReference>
<sequence>MPVASSTAPINGPLYLPLISHDTVETPQFQPVDIAGVAYQLYTSASPDRNRPLQKIYRQRTNSIDSTGADIRVTSIDTARGFDVIYRFRLRDAAGKPVFSQTLRKTKELAAAMGEDFVIDTDPFRPQYLGYLPAFGSLAFLVGFGPDGSDVGGDLLVLLDAKTGRLRHAGVNQWFLGASNGGQPLLSADGQALLTSYELLRADGRIINFKRPNTSVGATTWLSNHAMLVAYAPDTDSLGHDLPMRQPNNVVQDREGKVLAQFSLNAIDNYGLGYDLHHYYLPATRTHYFFDDEGKKLGLISRAAPSKPQIVPLRSLRRFNSPQRPGEVRFQMKTELGAKLTLLADTVSGALRYYLSEPKERPELP</sequence>
<protein>
    <submittedName>
        <fullName evidence="1">Uncharacterized protein</fullName>
    </submittedName>
</protein>
<organism evidence="1 2">
    <name type="scientific">Hymenobacter busanensis</name>
    <dbReference type="NCBI Taxonomy" id="2607656"/>
    <lineage>
        <taxon>Bacteria</taxon>
        <taxon>Pseudomonadati</taxon>
        <taxon>Bacteroidota</taxon>
        <taxon>Cytophagia</taxon>
        <taxon>Cytophagales</taxon>
        <taxon>Hymenobacteraceae</taxon>
        <taxon>Hymenobacter</taxon>
    </lineage>
</organism>
<accession>A0A7L4ZVF2</accession>
<dbReference type="EMBL" id="VTWU01000006">
    <property type="protein sequence ID" value="KAA9327480.1"/>
    <property type="molecule type" value="Genomic_DNA"/>
</dbReference>
<dbReference type="AlphaFoldDB" id="A0A7L4ZVF2"/>
<proteinExistence type="predicted"/>
<reference evidence="1 2" key="1">
    <citation type="submission" date="2019-09" db="EMBL/GenBank/DDBJ databases">
        <title>Genome sequence of Hymenobacter sp. M3.</title>
        <authorList>
            <person name="Srinivasan S."/>
        </authorList>
    </citation>
    <scope>NUCLEOTIDE SEQUENCE [LARGE SCALE GENOMIC DNA]</scope>
    <source>
        <strain evidence="1 2">M3</strain>
    </source>
</reference>
<evidence type="ECO:0000313" key="1">
    <source>
        <dbReference type="EMBL" id="KAA9327480.1"/>
    </source>
</evidence>
<keyword evidence="2" id="KW-1185">Reference proteome</keyword>
<gene>
    <name evidence="1" type="ORF">F0P96_15980</name>
</gene>
<dbReference type="Proteomes" id="UP000326380">
    <property type="component" value="Unassembled WGS sequence"/>
</dbReference>